<comment type="caution">
    <text evidence="1">The sequence shown here is derived from an EMBL/GenBank/DDBJ whole genome shotgun (WGS) entry which is preliminary data.</text>
</comment>
<organism evidence="1 2">
    <name type="scientific">Coleophoma crateriformis</name>
    <dbReference type="NCBI Taxonomy" id="565419"/>
    <lineage>
        <taxon>Eukaryota</taxon>
        <taxon>Fungi</taxon>
        <taxon>Dikarya</taxon>
        <taxon>Ascomycota</taxon>
        <taxon>Pezizomycotina</taxon>
        <taxon>Leotiomycetes</taxon>
        <taxon>Helotiales</taxon>
        <taxon>Dermateaceae</taxon>
        <taxon>Coleophoma</taxon>
    </lineage>
</organism>
<name>A0A3D8SI86_9HELO</name>
<sequence>MVHKFDKDASPPSVHVSDLAAFYTLLTGKIVQKEPVASGEDGYYFVYAHKTHWWDTMQRLAEALYARGLVTAPKVEVWPSDEMAAEYLGFPRPFVRAMGTKNPQLVPIKTYELGWQPKWDEERFLGSLDDEIQAVLESDPVKNIFSHTLVSGKQKR</sequence>
<dbReference type="EMBL" id="PDLN01000005">
    <property type="protein sequence ID" value="RDW86003.1"/>
    <property type="molecule type" value="Genomic_DNA"/>
</dbReference>
<evidence type="ECO:0000313" key="2">
    <source>
        <dbReference type="Proteomes" id="UP000256328"/>
    </source>
</evidence>
<accession>A0A3D8SI86</accession>
<keyword evidence="2" id="KW-1185">Reference proteome</keyword>
<protein>
    <recommendedName>
        <fullName evidence="3">NmrA-like domain-containing protein</fullName>
    </recommendedName>
</protein>
<gene>
    <name evidence="1" type="ORF">BP5796_04328</name>
</gene>
<dbReference type="AlphaFoldDB" id="A0A3D8SI86"/>
<evidence type="ECO:0008006" key="3">
    <source>
        <dbReference type="Google" id="ProtNLM"/>
    </source>
</evidence>
<dbReference type="OrthoDB" id="10262413at2759"/>
<dbReference type="Proteomes" id="UP000256328">
    <property type="component" value="Unassembled WGS sequence"/>
</dbReference>
<reference evidence="1 2" key="1">
    <citation type="journal article" date="2018" name="IMA Fungus">
        <title>IMA Genome-F 9: Draft genome sequence of Annulohypoxylon stygium, Aspergillus mulundensis, Berkeleyomyces basicola (syn. Thielaviopsis basicola), Ceratocystis smalleyi, two Cercospora beticola strains, Coleophoma cylindrospora, Fusarium fracticaudum, Phialophora cf. hyalina, and Morchella septimelata.</title>
        <authorList>
            <person name="Wingfield B.D."/>
            <person name="Bills G.F."/>
            <person name="Dong Y."/>
            <person name="Huang W."/>
            <person name="Nel W.J."/>
            <person name="Swalarsk-Parry B.S."/>
            <person name="Vaghefi N."/>
            <person name="Wilken P.M."/>
            <person name="An Z."/>
            <person name="de Beer Z.W."/>
            <person name="De Vos L."/>
            <person name="Chen L."/>
            <person name="Duong T.A."/>
            <person name="Gao Y."/>
            <person name="Hammerbacher A."/>
            <person name="Kikkert J.R."/>
            <person name="Li Y."/>
            <person name="Li H."/>
            <person name="Li K."/>
            <person name="Li Q."/>
            <person name="Liu X."/>
            <person name="Ma X."/>
            <person name="Naidoo K."/>
            <person name="Pethybridge S.J."/>
            <person name="Sun J."/>
            <person name="Steenkamp E.T."/>
            <person name="van der Nest M.A."/>
            <person name="van Wyk S."/>
            <person name="Wingfield M.J."/>
            <person name="Xiong C."/>
            <person name="Yue Q."/>
            <person name="Zhang X."/>
        </authorList>
    </citation>
    <scope>NUCLEOTIDE SEQUENCE [LARGE SCALE GENOMIC DNA]</scope>
    <source>
        <strain evidence="1 2">BP5796</strain>
    </source>
</reference>
<proteinExistence type="predicted"/>
<evidence type="ECO:0000313" key="1">
    <source>
        <dbReference type="EMBL" id="RDW86003.1"/>
    </source>
</evidence>